<dbReference type="CDD" id="cd06577">
    <property type="entry name" value="PASTA_pknB"/>
    <property type="match status" value="1"/>
</dbReference>
<dbReference type="PANTHER" id="PTHR34216:SF3">
    <property type="entry name" value="POLY-BETA-1,6-N-ACETYL-D-GLUCOSAMINE N-DEACETYLASE"/>
    <property type="match status" value="1"/>
</dbReference>
<dbReference type="InterPro" id="IPR051398">
    <property type="entry name" value="Polysacch_Deacetylase"/>
</dbReference>
<dbReference type="EMBL" id="DVML01000033">
    <property type="protein sequence ID" value="HIU23074.1"/>
    <property type="molecule type" value="Genomic_DNA"/>
</dbReference>
<keyword evidence="3" id="KW-1133">Transmembrane helix</keyword>
<accession>A0A9D1HV28</accession>
<comment type="subcellular location">
    <subcellularLocation>
        <location evidence="1">Secreted</location>
    </subcellularLocation>
</comment>
<dbReference type="PROSITE" id="PS51178">
    <property type="entry name" value="PASTA"/>
    <property type="match status" value="1"/>
</dbReference>
<reference evidence="5" key="1">
    <citation type="submission" date="2020-10" db="EMBL/GenBank/DDBJ databases">
        <authorList>
            <person name="Gilroy R."/>
        </authorList>
    </citation>
    <scope>NUCLEOTIDE SEQUENCE</scope>
    <source>
        <strain evidence="5">CHK197-8231</strain>
    </source>
</reference>
<keyword evidence="2" id="KW-0732">Signal</keyword>
<feature type="transmembrane region" description="Helical" evidence="3">
    <location>
        <begin position="7"/>
        <end position="28"/>
    </location>
</feature>
<dbReference type="Gene3D" id="3.20.20.370">
    <property type="entry name" value="Glycoside hydrolase/deacetylase"/>
    <property type="match status" value="1"/>
</dbReference>
<evidence type="ECO:0000259" key="4">
    <source>
        <dbReference type="PROSITE" id="PS51178"/>
    </source>
</evidence>
<comment type="caution">
    <text evidence="5">The sequence shown here is derived from an EMBL/GenBank/DDBJ whole genome shotgun (WGS) entry which is preliminary data.</text>
</comment>
<dbReference type="InterPro" id="IPR002509">
    <property type="entry name" value="NODB_dom"/>
</dbReference>
<gene>
    <name evidence="5" type="ORF">IAD49_05775</name>
</gene>
<dbReference type="SUPFAM" id="SSF88713">
    <property type="entry name" value="Glycoside hydrolase/deacetylase"/>
    <property type="match status" value="1"/>
</dbReference>
<reference evidence="5" key="2">
    <citation type="journal article" date="2021" name="PeerJ">
        <title>Extensive microbial diversity within the chicken gut microbiome revealed by metagenomics and culture.</title>
        <authorList>
            <person name="Gilroy R."/>
            <person name="Ravi A."/>
            <person name="Getino M."/>
            <person name="Pursley I."/>
            <person name="Horton D.L."/>
            <person name="Alikhan N.F."/>
            <person name="Baker D."/>
            <person name="Gharbi K."/>
            <person name="Hall N."/>
            <person name="Watson M."/>
            <person name="Adriaenssens E.M."/>
            <person name="Foster-Nyarko E."/>
            <person name="Jarju S."/>
            <person name="Secka A."/>
            <person name="Antonio M."/>
            <person name="Oren A."/>
            <person name="Chaudhuri R.R."/>
            <person name="La Ragione R."/>
            <person name="Hildebrand F."/>
            <person name="Pallen M.J."/>
        </authorList>
    </citation>
    <scope>NUCLEOTIDE SEQUENCE</scope>
    <source>
        <strain evidence="5">CHK197-8231</strain>
    </source>
</reference>
<dbReference type="AlphaFoldDB" id="A0A9D1HV28"/>
<evidence type="ECO:0000256" key="2">
    <source>
        <dbReference type="ARBA" id="ARBA00022729"/>
    </source>
</evidence>
<dbReference type="InterPro" id="IPR005543">
    <property type="entry name" value="PASTA_dom"/>
</dbReference>
<dbReference type="GO" id="GO:0005576">
    <property type="term" value="C:extracellular region"/>
    <property type="evidence" value="ECO:0007669"/>
    <property type="project" value="UniProtKB-SubCell"/>
</dbReference>
<evidence type="ECO:0000313" key="5">
    <source>
        <dbReference type="EMBL" id="HIU23074.1"/>
    </source>
</evidence>
<proteinExistence type="predicted"/>
<organism evidence="5 6">
    <name type="scientific">Candidatus Fimihabitans intestinipullorum</name>
    <dbReference type="NCBI Taxonomy" id="2840820"/>
    <lineage>
        <taxon>Bacteria</taxon>
        <taxon>Bacillati</taxon>
        <taxon>Mycoplasmatota</taxon>
        <taxon>Mycoplasmatota incertae sedis</taxon>
        <taxon>Candidatus Fimihabitans</taxon>
    </lineage>
</organism>
<sequence>MEMRKRRINILLFCLCLFTFFYLLLIFMPKRKEKMIDIVGLNVSVARKFARDNDLNLKVKEVYSDKARKDIVIKQSIVAGKQLQDKVTLTVTVSLGKDERELYKKYKVNELGMIPIVVYHEIEKVDETTKQEDGTTDKNGFVRTVDAFKKDLQYYYEHQYRMIALQDMVEGNIDVEMGKSPIVLTFDGGYENTVKVIGETKNGELRIDPDCALGILESFKKQYPDFQVTATFFVNEHLFGDKKYNKKILKWLVENGYDIGNGTMTGADITAIDYTTTEKEIGGMYHLFEDLIPEEYVSIVALPNGSPYQVDHKNYDAVLEGTYDQFHYQTYATLQPEFGANVSCFDLSFSTDFIKRIKAYHSEEVTDSLENQMRELEQTKYISDGHIKQVVVPREQKAQLRLDIAHEVITYEP</sequence>
<dbReference type="PANTHER" id="PTHR34216">
    <property type="match status" value="1"/>
</dbReference>
<dbReference type="Pfam" id="PF01522">
    <property type="entry name" value="Polysacc_deac_1"/>
    <property type="match status" value="1"/>
</dbReference>
<dbReference type="GO" id="GO:0005975">
    <property type="term" value="P:carbohydrate metabolic process"/>
    <property type="evidence" value="ECO:0007669"/>
    <property type="project" value="InterPro"/>
</dbReference>
<evidence type="ECO:0000256" key="3">
    <source>
        <dbReference type="SAM" id="Phobius"/>
    </source>
</evidence>
<evidence type="ECO:0000313" key="6">
    <source>
        <dbReference type="Proteomes" id="UP000824087"/>
    </source>
</evidence>
<keyword evidence="3" id="KW-0472">Membrane</keyword>
<evidence type="ECO:0000256" key="1">
    <source>
        <dbReference type="ARBA" id="ARBA00004613"/>
    </source>
</evidence>
<keyword evidence="3" id="KW-0812">Transmembrane</keyword>
<dbReference type="SMART" id="SM00740">
    <property type="entry name" value="PASTA"/>
    <property type="match status" value="1"/>
</dbReference>
<feature type="domain" description="PASTA" evidence="4">
    <location>
        <begin position="31"/>
        <end position="97"/>
    </location>
</feature>
<dbReference type="InterPro" id="IPR011330">
    <property type="entry name" value="Glyco_hydro/deAcase_b/a-brl"/>
</dbReference>
<dbReference type="Pfam" id="PF03793">
    <property type="entry name" value="PASTA"/>
    <property type="match status" value="1"/>
</dbReference>
<protein>
    <submittedName>
        <fullName evidence="5">PASTA domain-containing protein</fullName>
    </submittedName>
</protein>
<name>A0A9D1HV28_9BACT</name>
<dbReference type="Proteomes" id="UP000824087">
    <property type="component" value="Unassembled WGS sequence"/>
</dbReference>
<dbReference type="Gene3D" id="3.30.10.20">
    <property type="match status" value="1"/>
</dbReference>
<dbReference type="GO" id="GO:0016810">
    <property type="term" value="F:hydrolase activity, acting on carbon-nitrogen (but not peptide) bonds"/>
    <property type="evidence" value="ECO:0007669"/>
    <property type="project" value="InterPro"/>
</dbReference>